<reference evidence="3" key="1">
    <citation type="submission" date="2014-04" db="EMBL/GenBank/DDBJ databases">
        <title>Evolutionary Origins and Diversification of the Mycorrhizal Mutualists.</title>
        <authorList>
            <consortium name="DOE Joint Genome Institute"/>
            <consortium name="Mycorrhizal Genomics Consortium"/>
            <person name="Kohler A."/>
            <person name="Kuo A."/>
            <person name="Nagy L.G."/>
            <person name="Floudas D."/>
            <person name="Copeland A."/>
            <person name="Barry K.W."/>
            <person name="Cichocki N."/>
            <person name="Veneault-Fourrey C."/>
            <person name="LaButti K."/>
            <person name="Lindquist E.A."/>
            <person name="Lipzen A."/>
            <person name="Lundell T."/>
            <person name="Morin E."/>
            <person name="Murat C."/>
            <person name="Riley R."/>
            <person name="Ohm R."/>
            <person name="Sun H."/>
            <person name="Tunlid A."/>
            <person name="Henrissat B."/>
            <person name="Grigoriev I.V."/>
            <person name="Hibbett D.S."/>
            <person name="Martin F."/>
        </authorList>
    </citation>
    <scope>NUCLEOTIDE SEQUENCE [LARGE SCALE GENOMIC DNA]</scope>
    <source>
        <strain evidence="3">FD-334 SS-4</strain>
    </source>
</reference>
<accession>A0A0D2MKJ9</accession>
<keyword evidence="3" id="KW-1185">Reference proteome</keyword>
<feature type="region of interest" description="Disordered" evidence="1">
    <location>
        <begin position="18"/>
        <end position="106"/>
    </location>
</feature>
<organism evidence="2 3">
    <name type="scientific">Hypholoma sublateritium (strain FD-334 SS-4)</name>
    <dbReference type="NCBI Taxonomy" id="945553"/>
    <lineage>
        <taxon>Eukaryota</taxon>
        <taxon>Fungi</taxon>
        <taxon>Dikarya</taxon>
        <taxon>Basidiomycota</taxon>
        <taxon>Agaricomycotina</taxon>
        <taxon>Agaricomycetes</taxon>
        <taxon>Agaricomycetidae</taxon>
        <taxon>Agaricales</taxon>
        <taxon>Agaricineae</taxon>
        <taxon>Strophariaceae</taxon>
        <taxon>Hypholoma</taxon>
    </lineage>
</organism>
<evidence type="ECO:0000313" key="2">
    <source>
        <dbReference type="EMBL" id="KJA24223.1"/>
    </source>
</evidence>
<feature type="compositionally biased region" description="Basic and acidic residues" evidence="1">
    <location>
        <begin position="92"/>
        <end position="101"/>
    </location>
</feature>
<feature type="region of interest" description="Disordered" evidence="1">
    <location>
        <begin position="149"/>
        <end position="175"/>
    </location>
</feature>
<gene>
    <name evidence="2" type="ORF">HYPSUDRAFT_214684</name>
</gene>
<sequence length="241" mass="25992">MGSTAEAPVRLVCPTARLRSPGAAARGDTHLAQPLGAQATTKQAALRQRPSGTGSGAHARKWRRPRGHGDYSAAPRSIAGTRVPPAPRSTPPRHERADRASAWRSARRARVRARTLSNAVSARHTSRRLAAHLRGRTAACLTARVRPASAPRPNRTFHLGSLRGGGGVTRLGSAHARPRRHALTDRWYDDERVSSDHALGQRCPEARRGAPPACPPWLASRRGTQFHHRGTRDAVQAGCLS</sequence>
<dbReference type="Proteomes" id="UP000054270">
    <property type="component" value="Unassembled WGS sequence"/>
</dbReference>
<evidence type="ECO:0000256" key="1">
    <source>
        <dbReference type="SAM" id="MobiDB-lite"/>
    </source>
</evidence>
<dbReference type="EMBL" id="KN817538">
    <property type="protein sequence ID" value="KJA24223.1"/>
    <property type="molecule type" value="Genomic_DNA"/>
</dbReference>
<name>A0A0D2MKJ9_HYPSF</name>
<proteinExistence type="predicted"/>
<evidence type="ECO:0000313" key="3">
    <source>
        <dbReference type="Proteomes" id="UP000054270"/>
    </source>
</evidence>
<protein>
    <submittedName>
        <fullName evidence="2">Uncharacterized protein</fullName>
    </submittedName>
</protein>
<dbReference type="AlphaFoldDB" id="A0A0D2MKJ9"/>